<dbReference type="GO" id="GO:0003700">
    <property type="term" value="F:DNA-binding transcription factor activity"/>
    <property type="evidence" value="ECO:0007669"/>
    <property type="project" value="InterPro"/>
</dbReference>
<reference evidence="6" key="2">
    <citation type="submission" date="2020-09" db="EMBL/GenBank/DDBJ databases">
        <authorList>
            <person name="Sun Q."/>
            <person name="Kim S."/>
        </authorList>
    </citation>
    <scope>NUCLEOTIDE SEQUENCE</scope>
    <source>
        <strain evidence="6">KCTC 42651</strain>
    </source>
</reference>
<dbReference type="RefSeq" id="WP_189991151.1">
    <property type="nucleotide sequence ID" value="NZ_BMZS01000007.1"/>
</dbReference>
<sequence>MPRPSPSQLRVFNAVARHGNFSAAAAELGISQPAVSAQIRSLEREHGAQLCERGRRGVTLTELGRELFRASQRLDDLLDESAQILGQSAALARGSLTIAAGAPNPAMALIARFRLAHPEVRLTVRFGDWNEVVRDVAERHADVGILTEGPGEEPFMRVACAPLRLVALVPSGHRLARQRRTTLEALSREPLILRTGTSITQRSLQRIAERSRVALEPSLVLGSREAVVEAVAAGVGIGFAFDQASSRRDGLARIPIAEAGEAFEEYVFFSQSLAYRADIVELCRIAKDLRRDPDGG</sequence>
<dbReference type="Gene3D" id="3.40.190.290">
    <property type="match status" value="1"/>
</dbReference>
<evidence type="ECO:0000259" key="5">
    <source>
        <dbReference type="PROSITE" id="PS50931"/>
    </source>
</evidence>
<keyword evidence="7" id="KW-1185">Reference proteome</keyword>
<keyword evidence="2" id="KW-0805">Transcription regulation</keyword>
<dbReference type="SUPFAM" id="SSF46785">
    <property type="entry name" value="Winged helix' DNA-binding domain"/>
    <property type="match status" value="1"/>
</dbReference>
<evidence type="ECO:0000313" key="6">
    <source>
        <dbReference type="EMBL" id="GHD53875.1"/>
    </source>
</evidence>
<gene>
    <name evidence="6" type="ORF">GCM10017083_30760</name>
</gene>
<dbReference type="InterPro" id="IPR005119">
    <property type="entry name" value="LysR_subst-bd"/>
</dbReference>
<evidence type="ECO:0000313" key="7">
    <source>
        <dbReference type="Proteomes" id="UP000630353"/>
    </source>
</evidence>
<evidence type="ECO:0000256" key="4">
    <source>
        <dbReference type="ARBA" id="ARBA00023163"/>
    </source>
</evidence>
<dbReference type="SUPFAM" id="SSF53850">
    <property type="entry name" value="Periplasmic binding protein-like II"/>
    <property type="match status" value="1"/>
</dbReference>
<keyword evidence="3" id="KW-0238">DNA-binding</keyword>
<name>A0A919CQ75_9PROT</name>
<comment type="caution">
    <text evidence="6">The sequence shown here is derived from an EMBL/GenBank/DDBJ whole genome shotgun (WGS) entry which is preliminary data.</text>
</comment>
<dbReference type="Gene3D" id="1.10.10.10">
    <property type="entry name" value="Winged helix-like DNA-binding domain superfamily/Winged helix DNA-binding domain"/>
    <property type="match status" value="1"/>
</dbReference>
<dbReference type="AlphaFoldDB" id="A0A919CQ75"/>
<accession>A0A919CQ75</accession>
<evidence type="ECO:0000256" key="3">
    <source>
        <dbReference type="ARBA" id="ARBA00023125"/>
    </source>
</evidence>
<protein>
    <recommendedName>
        <fullName evidence="5">HTH lysR-type domain-containing protein</fullName>
    </recommendedName>
</protein>
<dbReference type="Pfam" id="PF03466">
    <property type="entry name" value="LysR_substrate"/>
    <property type="match status" value="1"/>
</dbReference>
<dbReference type="InterPro" id="IPR036388">
    <property type="entry name" value="WH-like_DNA-bd_sf"/>
</dbReference>
<dbReference type="PRINTS" id="PR00039">
    <property type="entry name" value="HTHLYSR"/>
</dbReference>
<proteinExistence type="inferred from homology"/>
<dbReference type="Proteomes" id="UP000630353">
    <property type="component" value="Unassembled WGS sequence"/>
</dbReference>
<dbReference type="InterPro" id="IPR000847">
    <property type="entry name" value="LysR_HTH_N"/>
</dbReference>
<keyword evidence="4" id="KW-0804">Transcription</keyword>
<comment type="similarity">
    <text evidence="1">Belongs to the LysR transcriptional regulatory family.</text>
</comment>
<feature type="domain" description="HTH lysR-type" evidence="5">
    <location>
        <begin position="4"/>
        <end position="61"/>
    </location>
</feature>
<dbReference type="GO" id="GO:0005829">
    <property type="term" value="C:cytosol"/>
    <property type="evidence" value="ECO:0007669"/>
    <property type="project" value="TreeGrafter"/>
</dbReference>
<dbReference type="PANTHER" id="PTHR30419">
    <property type="entry name" value="HTH-TYPE TRANSCRIPTIONAL REGULATOR YBHD"/>
    <property type="match status" value="1"/>
</dbReference>
<dbReference type="PROSITE" id="PS50931">
    <property type="entry name" value="HTH_LYSR"/>
    <property type="match status" value="1"/>
</dbReference>
<dbReference type="EMBL" id="BMZS01000007">
    <property type="protein sequence ID" value="GHD53875.1"/>
    <property type="molecule type" value="Genomic_DNA"/>
</dbReference>
<dbReference type="InterPro" id="IPR050950">
    <property type="entry name" value="HTH-type_LysR_regulators"/>
</dbReference>
<dbReference type="GO" id="GO:0003677">
    <property type="term" value="F:DNA binding"/>
    <property type="evidence" value="ECO:0007669"/>
    <property type="project" value="UniProtKB-KW"/>
</dbReference>
<dbReference type="Pfam" id="PF00126">
    <property type="entry name" value="HTH_1"/>
    <property type="match status" value="1"/>
</dbReference>
<evidence type="ECO:0000256" key="2">
    <source>
        <dbReference type="ARBA" id="ARBA00023015"/>
    </source>
</evidence>
<evidence type="ECO:0000256" key="1">
    <source>
        <dbReference type="ARBA" id="ARBA00009437"/>
    </source>
</evidence>
<dbReference type="InterPro" id="IPR036390">
    <property type="entry name" value="WH_DNA-bd_sf"/>
</dbReference>
<dbReference type="PANTHER" id="PTHR30419:SF2">
    <property type="entry name" value="LYSR FAMILY TRANSCRIPTIONAL REGULATOR"/>
    <property type="match status" value="1"/>
</dbReference>
<reference evidence="6" key="1">
    <citation type="journal article" date="2014" name="Int. J. Syst. Evol. Microbiol.">
        <title>Complete genome sequence of Corynebacterium casei LMG S-19264T (=DSM 44701T), isolated from a smear-ripened cheese.</title>
        <authorList>
            <consortium name="US DOE Joint Genome Institute (JGI-PGF)"/>
            <person name="Walter F."/>
            <person name="Albersmeier A."/>
            <person name="Kalinowski J."/>
            <person name="Ruckert C."/>
        </authorList>
    </citation>
    <scope>NUCLEOTIDE SEQUENCE</scope>
    <source>
        <strain evidence="6">KCTC 42651</strain>
    </source>
</reference>
<dbReference type="FunFam" id="1.10.10.10:FF:000001">
    <property type="entry name" value="LysR family transcriptional regulator"/>
    <property type="match status" value="1"/>
</dbReference>
<organism evidence="6 7">
    <name type="scientific">Thalassobaculum fulvum</name>
    <dbReference type="NCBI Taxonomy" id="1633335"/>
    <lineage>
        <taxon>Bacteria</taxon>
        <taxon>Pseudomonadati</taxon>
        <taxon>Pseudomonadota</taxon>
        <taxon>Alphaproteobacteria</taxon>
        <taxon>Rhodospirillales</taxon>
        <taxon>Thalassobaculaceae</taxon>
        <taxon>Thalassobaculum</taxon>
    </lineage>
</organism>